<proteinExistence type="predicted"/>
<sequence>MSIARPLTPEVKQRNCFSMPLYPLDQSGFSSHAGAGLSAERRLQRYRVKRQKMASAATLALSSRYTEVPVAASSGSSKEL</sequence>
<comment type="caution">
    <text evidence="1">The sequence shown here is derived from an EMBL/GenBank/DDBJ whole genome shotgun (WGS) entry which is preliminary data.</text>
</comment>
<dbReference type="EMBL" id="JARKHS020012524">
    <property type="protein sequence ID" value="KAK8776840.1"/>
    <property type="molecule type" value="Genomic_DNA"/>
</dbReference>
<dbReference type="AlphaFoldDB" id="A0AAQ4EQ71"/>
<evidence type="ECO:0000313" key="2">
    <source>
        <dbReference type="Proteomes" id="UP001321473"/>
    </source>
</evidence>
<dbReference type="Proteomes" id="UP001321473">
    <property type="component" value="Unassembled WGS sequence"/>
</dbReference>
<reference evidence="1 2" key="1">
    <citation type="journal article" date="2023" name="Arcadia Sci">
        <title>De novo assembly of a long-read Amblyomma americanum tick genome.</title>
        <authorList>
            <person name="Chou S."/>
            <person name="Poskanzer K.E."/>
            <person name="Rollins M."/>
            <person name="Thuy-Boun P.S."/>
        </authorList>
    </citation>
    <scope>NUCLEOTIDE SEQUENCE [LARGE SCALE GENOMIC DNA]</scope>
    <source>
        <strain evidence="1">F_SG_1</strain>
        <tissue evidence="1">Salivary glands</tissue>
    </source>
</reference>
<keyword evidence="2" id="KW-1185">Reference proteome</keyword>
<organism evidence="1 2">
    <name type="scientific">Amblyomma americanum</name>
    <name type="common">Lone star tick</name>
    <dbReference type="NCBI Taxonomy" id="6943"/>
    <lineage>
        <taxon>Eukaryota</taxon>
        <taxon>Metazoa</taxon>
        <taxon>Ecdysozoa</taxon>
        <taxon>Arthropoda</taxon>
        <taxon>Chelicerata</taxon>
        <taxon>Arachnida</taxon>
        <taxon>Acari</taxon>
        <taxon>Parasitiformes</taxon>
        <taxon>Ixodida</taxon>
        <taxon>Ixodoidea</taxon>
        <taxon>Ixodidae</taxon>
        <taxon>Amblyomminae</taxon>
        <taxon>Amblyomma</taxon>
    </lineage>
</organism>
<name>A0AAQ4EQ71_AMBAM</name>
<evidence type="ECO:0000313" key="1">
    <source>
        <dbReference type="EMBL" id="KAK8776840.1"/>
    </source>
</evidence>
<protein>
    <submittedName>
        <fullName evidence="1">Uncharacterized protein</fullName>
    </submittedName>
</protein>
<gene>
    <name evidence="1" type="ORF">V5799_029819</name>
</gene>
<accession>A0AAQ4EQ71</accession>